<evidence type="ECO:0000313" key="1">
    <source>
        <dbReference type="EMBL" id="GMF38010.1"/>
    </source>
</evidence>
<sequence length="209" mass="24055">MYFIGLDLCCFGNRILSSSSLGRNQISCWTPKCYTQLNLTYAIVSLHFLIKKPDWLVEINGDTMRDLREGFNQKLVITSVNELNSIAQARTSIGRPIIAKPDLEFEMLPVYSKVLSHIRITLKVEMIAIQNAQKRQLPYNLDEVIPLHIPVVQNLTRNISQLNGQFDRILDPQLMIDIIREVINHQYEGKDGECYDALRRDGTLEHSLR</sequence>
<reference evidence="1" key="1">
    <citation type="submission" date="2023-04" db="EMBL/GenBank/DDBJ databases">
        <title>Phytophthora lilii NBRC 32176.</title>
        <authorList>
            <person name="Ichikawa N."/>
            <person name="Sato H."/>
            <person name="Tonouchi N."/>
        </authorList>
    </citation>
    <scope>NUCLEOTIDE SEQUENCE</scope>
    <source>
        <strain evidence="1">NBRC 32176</strain>
    </source>
</reference>
<proteinExistence type="predicted"/>
<organism evidence="1 2">
    <name type="scientific">Phytophthora lilii</name>
    <dbReference type="NCBI Taxonomy" id="2077276"/>
    <lineage>
        <taxon>Eukaryota</taxon>
        <taxon>Sar</taxon>
        <taxon>Stramenopiles</taxon>
        <taxon>Oomycota</taxon>
        <taxon>Peronosporomycetes</taxon>
        <taxon>Peronosporales</taxon>
        <taxon>Peronosporaceae</taxon>
        <taxon>Phytophthora</taxon>
    </lineage>
</organism>
<comment type="caution">
    <text evidence="1">The sequence shown here is derived from an EMBL/GenBank/DDBJ whole genome shotgun (WGS) entry which is preliminary data.</text>
</comment>
<protein>
    <submittedName>
        <fullName evidence="1">Unnamed protein product</fullName>
    </submittedName>
</protein>
<gene>
    <name evidence="1" type="ORF">Plil01_001594200</name>
</gene>
<keyword evidence="2" id="KW-1185">Reference proteome</keyword>
<dbReference type="OrthoDB" id="93327at2759"/>
<dbReference type="Proteomes" id="UP001165083">
    <property type="component" value="Unassembled WGS sequence"/>
</dbReference>
<evidence type="ECO:0000313" key="2">
    <source>
        <dbReference type="Proteomes" id="UP001165083"/>
    </source>
</evidence>
<dbReference type="EMBL" id="BSXW01001614">
    <property type="protein sequence ID" value="GMF38010.1"/>
    <property type="molecule type" value="Genomic_DNA"/>
</dbReference>
<name>A0A9W7CPT6_9STRA</name>
<dbReference type="AlphaFoldDB" id="A0A9W7CPT6"/>
<accession>A0A9W7CPT6</accession>